<dbReference type="InterPro" id="IPR016181">
    <property type="entry name" value="Acyl_CoA_acyltransferase"/>
</dbReference>
<protein>
    <submittedName>
        <fullName evidence="5">N-acetyltransferase</fullName>
    </submittedName>
</protein>
<reference evidence="5 6" key="1">
    <citation type="submission" date="2021-05" db="EMBL/GenBank/DDBJ databases">
        <title>Bacteria Genome sequencing.</title>
        <authorList>
            <person name="Takabe Y."/>
            <person name="Nakajima Y."/>
            <person name="Suzuki S."/>
            <person name="Shiozaki T."/>
        </authorList>
    </citation>
    <scope>NUCLEOTIDE SEQUENCE [LARGE SCALE GENOMIC DNA]</scope>
    <source>
        <strain evidence="5 6">AI_62</strain>
    </source>
</reference>
<evidence type="ECO:0000256" key="2">
    <source>
        <dbReference type="ARBA" id="ARBA00023315"/>
    </source>
</evidence>
<dbReference type="Pfam" id="PF00583">
    <property type="entry name" value="Acetyltransf_1"/>
    <property type="match status" value="1"/>
</dbReference>
<proteinExistence type="predicted"/>
<evidence type="ECO:0000256" key="1">
    <source>
        <dbReference type="ARBA" id="ARBA00022679"/>
    </source>
</evidence>
<accession>A0ABQ4NKH3</accession>
<dbReference type="InterPro" id="IPR000182">
    <property type="entry name" value="GNAT_dom"/>
</dbReference>
<dbReference type="RefSeq" id="WP_220748399.1">
    <property type="nucleotide sequence ID" value="NZ_BPFH01000002.1"/>
</dbReference>
<dbReference type="EMBL" id="BPFH01000002">
    <property type="protein sequence ID" value="GIT94907.1"/>
    <property type="molecule type" value="Genomic_DNA"/>
</dbReference>
<comment type="caution">
    <text evidence="5">The sequence shown here is derived from an EMBL/GenBank/DDBJ whole genome shotgun (WGS) entry which is preliminary data.</text>
</comment>
<dbReference type="PROSITE" id="PS51186">
    <property type="entry name" value="GNAT"/>
    <property type="match status" value="1"/>
</dbReference>
<organism evidence="5 6">
    <name type="scientific">Jannaschia pagri</name>
    <dbReference type="NCBI Taxonomy" id="2829797"/>
    <lineage>
        <taxon>Bacteria</taxon>
        <taxon>Pseudomonadati</taxon>
        <taxon>Pseudomonadota</taxon>
        <taxon>Alphaproteobacteria</taxon>
        <taxon>Rhodobacterales</taxon>
        <taxon>Roseobacteraceae</taxon>
        <taxon>Jannaschia</taxon>
    </lineage>
</organism>
<dbReference type="CDD" id="cd04301">
    <property type="entry name" value="NAT_SF"/>
    <property type="match status" value="1"/>
</dbReference>
<name>A0ABQ4NKH3_9RHOB</name>
<dbReference type="Gene3D" id="3.40.630.30">
    <property type="match status" value="1"/>
</dbReference>
<gene>
    <name evidence="5" type="ORF">JANAI62_15300</name>
</gene>
<evidence type="ECO:0000313" key="5">
    <source>
        <dbReference type="EMBL" id="GIT94907.1"/>
    </source>
</evidence>
<feature type="region of interest" description="Disordered" evidence="3">
    <location>
        <begin position="178"/>
        <end position="202"/>
    </location>
</feature>
<dbReference type="PANTHER" id="PTHR43800:SF1">
    <property type="entry name" value="PEPTIDYL-LYSINE N-ACETYLTRANSFERASE YJAB"/>
    <property type="match status" value="1"/>
</dbReference>
<dbReference type="SUPFAM" id="SSF55729">
    <property type="entry name" value="Acyl-CoA N-acyltransferases (Nat)"/>
    <property type="match status" value="1"/>
</dbReference>
<dbReference type="Proteomes" id="UP000786693">
    <property type="component" value="Unassembled WGS sequence"/>
</dbReference>
<dbReference type="PANTHER" id="PTHR43800">
    <property type="entry name" value="PEPTIDYL-LYSINE N-ACETYLTRANSFERASE YJAB"/>
    <property type="match status" value="1"/>
</dbReference>
<feature type="domain" description="N-acetyltransferase" evidence="4">
    <location>
        <begin position="35"/>
        <end position="195"/>
    </location>
</feature>
<evidence type="ECO:0000256" key="3">
    <source>
        <dbReference type="SAM" id="MobiDB-lite"/>
    </source>
</evidence>
<sequence>MLKSGFHPIASGHVAAVVTHLHMPRPTLAPPPPDVPLRQMRAPDVDWYRDLFTRVGALDWLWFSRLKLDDSALREILTDERVEIRVLERDGQAEGLVELDFRTGGTCELAFFGLTEAVQGRGLGRAMMRAALHHGFARDVPEITVHTCTFDSPIALPFYMRSGFVATRQEIEVVPDPRADGTLPQTAAPHVPYMPERGGIAG</sequence>
<evidence type="ECO:0000259" key="4">
    <source>
        <dbReference type="PROSITE" id="PS51186"/>
    </source>
</evidence>
<keyword evidence="1" id="KW-0808">Transferase</keyword>
<keyword evidence="6" id="KW-1185">Reference proteome</keyword>
<keyword evidence="2" id="KW-0012">Acyltransferase</keyword>
<evidence type="ECO:0000313" key="6">
    <source>
        <dbReference type="Proteomes" id="UP000786693"/>
    </source>
</evidence>